<dbReference type="AlphaFoldDB" id="A0A178IH82"/>
<dbReference type="Proteomes" id="UP000078486">
    <property type="component" value="Unassembled WGS sequence"/>
</dbReference>
<reference evidence="2 3" key="1">
    <citation type="submission" date="2016-01" db="EMBL/GenBank/DDBJ databases">
        <title>High potential of lignocellulose degradation of a new Verrucomicrobia species.</title>
        <authorList>
            <person name="Wang Y."/>
            <person name="Shi Y."/>
            <person name="Qiu Z."/>
            <person name="Liu S."/>
            <person name="Yang H."/>
        </authorList>
    </citation>
    <scope>NUCLEOTIDE SEQUENCE [LARGE SCALE GENOMIC DNA]</scope>
    <source>
        <strain evidence="2 3">TSB47</strain>
    </source>
</reference>
<dbReference type="EMBL" id="LRRQ01000099">
    <property type="protein sequence ID" value="OAM89352.1"/>
    <property type="molecule type" value="Genomic_DNA"/>
</dbReference>
<keyword evidence="3" id="KW-1185">Reference proteome</keyword>
<sequence>MIPTNLRGEDVFLLPYLANWAAEKPALTLEANASITRSLGGIESRETAAHTLRATSFKCSLFLRADESAAFRAALRQLGSTRVLMPLWPLAHRLVDGRIIYTDAAGNILTAPDGAIYIAGVNLAAPSPVQTSLWLTMERDLSLWEVHEDPLPEQLASFSERALRVPLLLGVLKKLPDPVALNRNLLGASIEFEDTAPAIFAPRSADDTAEEIDGAGRPVFPFAPNWADEVRAGGVSYEIEREQIGEGRTPATTYYPQPHARVLQAQFNTFSHAELARLVAFFHRRRGPVELFAVNHPHDGPIVARFAKKTLDLTFANGRITHTRIDFLELPHEAAPPVGETPGVTMGALPRRAQLFRFTYGLGTQQVVYRCTGYERNLVAAGELYLAQKIEHGDITESLEPEQTKVKLTASAWEGNPLMLLDPPRLEGPLKLEILRCSPDENGLAETAQLRFAGRVGKPNFDGPKITCEVAHLLADLQNNVPDMIVQADCNLEFGSLVCGVLLSTWTFTGAVAAYDGAALALTGVVRAGGAAMELAAGWFARGRVEFGDGDGFQSRSILSSTALAGGSLTLTLSQPFDLPPAGTVKFYPACDGSPSRCQVFQNFQRYGGFPFVPVGNPALKPIKKDTSQGKK</sequence>
<dbReference type="RefSeq" id="WP_068770801.1">
    <property type="nucleotide sequence ID" value="NZ_CP109796.1"/>
</dbReference>
<dbReference type="Pfam" id="PF09356">
    <property type="entry name" value="Phage_BR0599"/>
    <property type="match status" value="1"/>
</dbReference>
<name>A0A178IH82_9BACT</name>
<evidence type="ECO:0000313" key="3">
    <source>
        <dbReference type="Proteomes" id="UP000078486"/>
    </source>
</evidence>
<proteinExistence type="predicted"/>
<dbReference type="InterPro" id="IPR018964">
    <property type="entry name" value="Phage_phiJL001_Gp84_C"/>
</dbReference>
<comment type="caution">
    <text evidence="2">The sequence shown here is derived from an EMBL/GenBank/DDBJ whole genome shotgun (WGS) entry which is preliminary data.</text>
</comment>
<accession>A0A178IH82</accession>
<organism evidence="2 3">
    <name type="scientific">Termitidicoccus mucosus</name>
    <dbReference type="NCBI Taxonomy" id="1184151"/>
    <lineage>
        <taxon>Bacteria</taxon>
        <taxon>Pseudomonadati</taxon>
        <taxon>Verrucomicrobiota</taxon>
        <taxon>Opitutia</taxon>
        <taxon>Opitutales</taxon>
        <taxon>Opitutaceae</taxon>
        <taxon>Termitidicoccus</taxon>
    </lineage>
</organism>
<gene>
    <name evidence="2" type="ORF">AW736_13960</name>
</gene>
<evidence type="ECO:0000313" key="2">
    <source>
        <dbReference type="EMBL" id="OAM89352.1"/>
    </source>
</evidence>
<feature type="domain" description="Bacteriophage phiJL001 Gp84 C-terminal" evidence="1">
    <location>
        <begin position="538"/>
        <end position="615"/>
    </location>
</feature>
<protein>
    <recommendedName>
        <fullName evidence="1">Bacteriophage phiJL001 Gp84 C-terminal domain-containing protein</fullName>
    </recommendedName>
</protein>
<dbReference type="OrthoDB" id="6021215at2"/>
<evidence type="ECO:0000259" key="1">
    <source>
        <dbReference type="Pfam" id="PF09356"/>
    </source>
</evidence>
<dbReference type="STRING" id="1184151.AW736_13960"/>